<proteinExistence type="predicted"/>
<accession>A0ACB6Z5L7</accession>
<dbReference type="Proteomes" id="UP000886501">
    <property type="component" value="Unassembled WGS sequence"/>
</dbReference>
<sequence length="137" mass="14901">MAMGTLSKWVTIQEIPERTPPDQLPRSIDVIHDGDMVDRCKPGVRIQLVGIHRSIGSCGSGTFRPGNVRPSKKSAGRVVTLVPANTVTLLSSRIGRGIAQQTLSGNDINKLTKRSDIVNFPRRLLLQFAATIMLACL</sequence>
<protein>
    <submittedName>
        <fullName evidence="1">Uncharacterized protein</fullName>
    </submittedName>
</protein>
<gene>
    <name evidence="1" type="ORF">BDM02DRAFT_841176</name>
</gene>
<name>A0ACB6Z5L7_THEGA</name>
<evidence type="ECO:0000313" key="1">
    <source>
        <dbReference type="EMBL" id="KAF9644827.1"/>
    </source>
</evidence>
<dbReference type="EMBL" id="MU118117">
    <property type="protein sequence ID" value="KAF9644827.1"/>
    <property type="molecule type" value="Genomic_DNA"/>
</dbReference>
<comment type="caution">
    <text evidence="1">The sequence shown here is derived from an EMBL/GenBank/DDBJ whole genome shotgun (WGS) entry which is preliminary data.</text>
</comment>
<organism evidence="1 2">
    <name type="scientific">Thelephora ganbajun</name>
    <name type="common">Ganba fungus</name>
    <dbReference type="NCBI Taxonomy" id="370292"/>
    <lineage>
        <taxon>Eukaryota</taxon>
        <taxon>Fungi</taxon>
        <taxon>Dikarya</taxon>
        <taxon>Basidiomycota</taxon>
        <taxon>Agaricomycotina</taxon>
        <taxon>Agaricomycetes</taxon>
        <taxon>Thelephorales</taxon>
        <taxon>Thelephoraceae</taxon>
        <taxon>Thelephora</taxon>
    </lineage>
</organism>
<keyword evidence="2" id="KW-1185">Reference proteome</keyword>
<evidence type="ECO:0000313" key="2">
    <source>
        <dbReference type="Proteomes" id="UP000886501"/>
    </source>
</evidence>
<reference evidence="1" key="1">
    <citation type="submission" date="2019-10" db="EMBL/GenBank/DDBJ databases">
        <authorList>
            <consortium name="DOE Joint Genome Institute"/>
            <person name="Kuo A."/>
            <person name="Miyauchi S."/>
            <person name="Kiss E."/>
            <person name="Drula E."/>
            <person name="Kohler A."/>
            <person name="Sanchez-Garcia M."/>
            <person name="Andreopoulos B."/>
            <person name="Barry K.W."/>
            <person name="Bonito G."/>
            <person name="Buee M."/>
            <person name="Carver A."/>
            <person name="Chen C."/>
            <person name="Cichocki N."/>
            <person name="Clum A."/>
            <person name="Culley D."/>
            <person name="Crous P.W."/>
            <person name="Fauchery L."/>
            <person name="Girlanda M."/>
            <person name="Hayes R."/>
            <person name="Keri Z."/>
            <person name="Labutti K."/>
            <person name="Lipzen A."/>
            <person name="Lombard V."/>
            <person name="Magnuson J."/>
            <person name="Maillard F."/>
            <person name="Morin E."/>
            <person name="Murat C."/>
            <person name="Nolan M."/>
            <person name="Ohm R."/>
            <person name="Pangilinan J."/>
            <person name="Pereira M."/>
            <person name="Perotto S."/>
            <person name="Peter M."/>
            <person name="Riley R."/>
            <person name="Sitrit Y."/>
            <person name="Stielow B."/>
            <person name="Szollosi G."/>
            <person name="Zifcakova L."/>
            <person name="Stursova M."/>
            <person name="Spatafora J.W."/>
            <person name="Tedersoo L."/>
            <person name="Vaario L.-M."/>
            <person name="Yamada A."/>
            <person name="Yan M."/>
            <person name="Wang P."/>
            <person name="Xu J."/>
            <person name="Bruns T."/>
            <person name="Baldrian P."/>
            <person name="Vilgalys R."/>
            <person name="Henrissat B."/>
            <person name="Grigoriev I.V."/>
            <person name="Hibbett D."/>
            <person name="Nagy L.G."/>
            <person name="Martin F.M."/>
        </authorList>
    </citation>
    <scope>NUCLEOTIDE SEQUENCE</scope>
    <source>
        <strain evidence="1">P2</strain>
    </source>
</reference>
<reference evidence="1" key="2">
    <citation type="journal article" date="2020" name="Nat. Commun.">
        <title>Large-scale genome sequencing of mycorrhizal fungi provides insights into the early evolution of symbiotic traits.</title>
        <authorList>
            <person name="Miyauchi S."/>
            <person name="Kiss E."/>
            <person name="Kuo A."/>
            <person name="Drula E."/>
            <person name="Kohler A."/>
            <person name="Sanchez-Garcia M."/>
            <person name="Morin E."/>
            <person name="Andreopoulos B."/>
            <person name="Barry K.W."/>
            <person name="Bonito G."/>
            <person name="Buee M."/>
            <person name="Carver A."/>
            <person name="Chen C."/>
            <person name="Cichocki N."/>
            <person name="Clum A."/>
            <person name="Culley D."/>
            <person name="Crous P.W."/>
            <person name="Fauchery L."/>
            <person name="Girlanda M."/>
            <person name="Hayes R.D."/>
            <person name="Keri Z."/>
            <person name="LaButti K."/>
            <person name="Lipzen A."/>
            <person name="Lombard V."/>
            <person name="Magnuson J."/>
            <person name="Maillard F."/>
            <person name="Murat C."/>
            <person name="Nolan M."/>
            <person name="Ohm R.A."/>
            <person name="Pangilinan J."/>
            <person name="Pereira M.F."/>
            <person name="Perotto S."/>
            <person name="Peter M."/>
            <person name="Pfister S."/>
            <person name="Riley R."/>
            <person name="Sitrit Y."/>
            <person name="Stielow J.B."/>
            <person name="Szollosi G."/>
            <person name="Zifcakova L."/>
            <person name="Stursova M."/>
            <person name="Spatafora J.W."/>
            <person name="Tedersoo L."/>
            <person name="Vaario L.M."/>
            <person name="Yamada A."/>
            <person name="Yan M."/>
            <person name="Wang P."/>
            <person name="Xu J."/>
            <person name="Bruns T."/>
            <person name="Baldrian P."/>
            <person name="Vilgalys R."/>
            <person name="Dunand C."/>
            <person name="Henrissat B."/>
            <person name="Grigoriev I.V."/>
            <person name="Hibbett D."/>
            <person name="Nagy L.G."/>
            <person name="Martin F.M."/>
        </authorList>
    </citation>
    <scope>NUCLEOTIDE SEQUENCE</scope>
    <source>
        <strain evidence="1">P2</strain>
    </source>
</reference>